<proteinExistence type="inferred from homology"/>
<protein>
    <submittedName>
        <fullName evidence="9">Cytochrome P450</fullName>
    </submittedName>
</protein>
<dbReference type="GO" id="GO:0020037">
    <property type="term" value="F:heme binding"/>
    <property type="evidence" value="ECO:0007669"/>
    <property type="project" value="InterPro"/>
</dbReference>
<evidence type="ECO:0000256" key="7">
    <source>
        <dbReference type="SAM" id="MobiDB-lite"/>
    </source>
</evidence>
<keyword evidence="8" id="KW-0472">Membrane</keyword>
<dbReference type="GO" id="GO:0005506">
    <property type="term" value="F:iron ion binding"/>
    <property type="evidence" value="ECO:0007669"/>
    <property type="project" value="InterPro"/>
</dbReference>
<evidence type="ECO:0000256" key="2">
    <source>
        <dbReference type="ARBA" id="ARBA00010617"/>
    </source>
</evidence>
<organism evidence="9 10">
    <name type="scientific">Rhodopseudomonas palustris</name>
    <dbReference type="NCBI Taxonomy" id="1076"/>
    <lineage>
        <taxon>Bacteria</taxon>
        <taxon>Pseudomonadati</taxon>
        <taxon>Pseudomonadota</taxon>
        <taxon>Alphaproteobacteria</taxon>
        <taxon>Hyphomicrobiales</taxon>
        <taxon>Nitrobacteraceae</taxon>
        <taxon>Rhodopseudomonas</taxon>
    </lineage>
</organism>
<dbReference type="SUPFAM" id="SSF54909">
    <property type="entry name" value="Dimeric alpha+beta barrel"/>
    <property type="match status" value="1"/>
</dbReference>
<dbReference type="PRINTS" id="PR00359">
    <property type="entry name" value="BP450"/>
</dbReference>
<keyword evidence="5" id="KW-0560">Oxidoreductase</keyword>
<dbReference type="Pfam" id="PF00067">
    <property type="entry name" value="p450"/>
    <property type="match status" value="1"/>
</dbReference>
<dbReference type="InterPro" id="IPR036396">
    <property type="entry name" value="Cyt_P450_sf"/>
</dbReference>
<dbReference type="InterPro" id="IPR001128">
    <property type="entry name" value="Cyt_P450"/>
</dbReference>
<keyword evidence="6" id="KW-0408">Iron</keyword>
<feature type="region of interest" description="Disordered" evidence="7">
    <location>
        <begin position="1305"/>
        <end position="1342"/>
    </location>
</feature>
<dbReference type="GO" id="GO:0016705">
    <property type="term" value="F:oxidoreductase activity, acting on paired donors, with incorporation or reduction of molecular oxygen"/>
    <property type="evidence" value="ECO:0007669"/>
    <property type="project" value="InterPro"/>
</dbReference>
<sequence length="1490" mass="162107">MLTLKYYDAIKKAQSDTASAAPAPLTPFDLDDLGADTTLKRWTTWGFGWLLRGALHLFREVWPNPQFGRLIVVTRDSDVRDVLAQPGLYEVPYGLEMTELAGGTNFVLGLEGPDHDRQNAIIRSVLRPSDLGRIRQLSAHYTGILLDASGGRIDVMKDLMTRVATETCCGYFGLDPDDPDAFAEWAMSISALLFADPFGNAATRRLALNGAAQVREVIDRAIARARAAPETDTVVGRLVAQLGDGVVTEGEIRAILVGLVTGFIPTNTLAAGKMLEELLGRPGVWKDAIDCAGRDDVAGLEAILLEAGRLNPALAPGQWRYATADGVIAHNTSRQRRVKAGSVLMVATMSALRDKRAFVSPGAFRADRPNQSGLMFGDGAHACLGMHVAIAQITEVFHGLLKQSGLRAAAGSTGAIGWVGPFPRRLDMEFEPRVAPQTQNMIVICAPVRGGADLDSLRAQIAALGNPAKPELVAAFAATGLIHFASMTLIDAGTADQPAPHLLLELNADGAADAAIRAVVREAGAWLGPIFAQADAPAGTALIDILRDNTLDLQTRPWGAIGLNFNGTPEFAVADIVRQRELAQFATDALEEYLKNHACLGSRAMVALGYVRKLIKQDPELKRLIDQSPESPRKARLQDLFARGAAFTAYLIRPSRRRLQISDWVPRTGTESLLAMANSTTFRWIGAIVVGLVLIASQAIYFAIEPYSDATYTGRIALAVVGGLLLVALKLAVLGGLFLLVLRWYENSDVPDDSDPDLAKVRAIAASENHPGFVQNHITAVTALKPGWFRKLTLALSLWGIKELVTNFYRPGFVLNMGTIHKAKWFRPPGTDKLIFLANYDGSWESYLEDFVMKAHAGQSAAWSNGVGFPRTRFLIYDGAQDGDRFKRWVRRQQVPTQFWFNRYPKLTTDEIRRNAMIHDGLVRASTDSAARAWLDCFGSMTRPDDAIETPEVQSLVFRAMGQLDYTATALLRLPADQAGKAWLSAIMPEAGLLHDPAAPRPSVSAITFGDRPFTGGDAAHNVATFVAFSASGLAKLGLPARSANDGLTTFPTAFNIGMSQRANILRDTGSSQPERWDWVDAALDGHGDVAAADAALFVYGNSPEVCRAALDQHAALLGGRDALLYVVDTRPATVDVEVEENGERKRKVVTSLDYEHFGFVDGISQPVIRGTQRFAKGVPARDIVEPGEFILGYRNNQGYFPPSATVASSSDPANHLPILPDALPSRFPNFRSDTPAKPVRDFGRNGTFLAIRQFVQDVDGFKAFTEAKAQELSKYRDLAAVIGEPPTADWVAAKMMGRWRSGVPLVDKPNSTSFNNRRGKSRNDADRAYDRDNDFSYGQDDPQGLHCPFGAHIRRANPRDSLQPDDPMQQQLTARHRLLRRGRSFETGGEGGKPEKGLLFVAVCADVERQFELVQQSWVSSPSFHGLSGEPDPIISSAPDDPEEARVFTIPTAAGPLTLHGIHSYVTVKGGGYFFMPSRSALQYLIDLR</sequence>
<dbReference type="InterPro" id="IPR006314">
    <property type="entry name" value="Dyp_peroxidase"/>
</dbReference>
<keyword evidence="8" id="KW-1133">Transmembrane helix</keyword>
<comment type="similarity">
    <text evidence="2">Belongs to the cytochrome P450 family.</text>
</comment>
<dbReference type="InterPro" id="IPR011008">
    <property type="entry name" value="Dimeric_a/b-barrel"/>
</dbReference>
<dbReference type="PANTHER" id="PTHR30521:SF0">
    <property type="entry name" value="DYP-TYPE PEROXIDASE FAMILY PROTEIN"/>
    <property type="match status" value="1"/>
</dbReference>
<dbReference type="Gene3D" id="1.10.630.10">
    <property type="entry name" value="Cytochrome P450"/>
    <property type="match status" value="1"/>
</dbReference>
<dbReference type="PROSITE" id="PS51404">
    <property type="entry name" value="DYP_PEROXIDASE"/>
    <property type="match status" value="1"/>
</dbReference>
<evidence type="ECO:0000313" key="10">
    <source>
        <dbReference type="Proteomes" id="UP000782519"/>
    </source>
</evidence>
<dbReference type="GO" id="GO:0004601">
    <property type="term" value="F:peroxidase activity"/>
    <property type="evidence" value="ECO:0007669"/>
    <property type="project" value="UniProtKB-KW"/>
</dbReference>
<dbReference type="SUPFAM" id="SSF48264">
    <property type="entry name" value="Cytochrome P450"/>
    <property type="match status" value="1"/>
</dbReference>
<feature type="compositionally biased region" description="Basic and acidic residues" evidence="7">
    <location>
        <begin position="1322"/>
        <end position="1335"/>
    </location>
</feature>
<gene>
    <name evidence="9" type="ORF">HZA66_19665</name>
</gene>
<evidence type="ECO:0000256" key="5">
    <source>
        <dbReference type="ARBA" id="ARBA00023002"/>
    </source>
</evidence>
<dbReference type="CDD" id="cd20612">
    <property type="entry name" value="CYP_LDS-like_C"/>
    <property type="match status" value="1"/>
</dbReference>
<keyword evidence="8" id="KW-0812">Transmembrane</keyword>
<evidence type="ECO:0000256" key="4">
    <source>
        <dbReference type="ARBA" id="ARBA00022723"/>
    </source>
</evidence>
<dbReference type="EMBL" id="JACRJB010000053">
    <property type="protein sequence ID" value="MBI5131662.1"/>
    <property type="molecule type" value="Genomic_DNA"/>
</dbReference>
<feature type="transmembrane region" description="Helical" evidence="8">
    <location>
        <begin position="716"/>
        <end position="745"/>
    </location>
</feature>
<accession>A0A933VX33</accession>
<comment type="caution">
    <text evidence="9">The sequence shown here is derived from an EMBL/GenBank/DDBJ whole genome shotgun (WGS) entry which is preliminary data.</text>
</comment>
<dbReference type="Proteomes" id="UP000782519">
    <property type="component" value="Unassembled WGS sequence"/>
</dbReference>
<evidence type="ECO:0000313" key="9">
    <source>
        <dbReference type="EMBL" id="MBI5131662.1"/>
    </source>
</evidence>
<comment type="cofactor">
    <cofactor evidence="1">
        <name>heme b</name>
        <dbReference type="ChEBI" id="CHEBI:60344"/>
    </cofactor>
</comment>
<dbReference type="PANTHER" id="PTHR30521">
    <property type="entry name" value="DEFERROCHELATASE/PEROXIDASE"/>
    <property type="match status" value="1"/>
</dbReference>
<dbReference type="GO" id="GO:0004497">
    <property type="term" value="F:monooxygenase activity"/>
    <property type="evidence" value="ECO:0007669"/>
    <property type="project" value="InterPro"/>
</dbReference>
<keyword evidence="3" id="KW-0575">Peroxidase</keyword>
<keyword evidence="4" id="KW-0479">Metal-binding</keyword>
<reference evidence="9" key="1">
    <citation type="submission" date="2020-07" db="EMBL/GenBank/DDBJ databases">
        <title>Huge and variable diversity of episymbiotic CPR bacteria and DPANN archaea in groundwater ecosystems.</title>
        <authorList>
            <person name="He C.Y."/>
            <person name="Keren R."/>
            <person name="Whittaker M."/>
            <person name="Farag I.F."/>
            <person name="Doudna J."/>
            <person name="Cate J.H.D."/>
            <person name="Banfield J.F."/>
        </authorList>
    </citation>
    <scope>NUCLEOTIDE SEQUENCE</scope>
    <source>
        <strain evidence="9">NC_groundwater_1818_Pr3_B-0.1um_66_35</strain>
    </source>
</reference>
<evidence type="ECO:0000256" key="3">
    <source>
        <dbReference type="ARBA" id="ARBA00022559"/>
    </source>
</evidence>
<dbReference type="InterPro" id="IPR017972">
    <property type="entry name" value="Cyt_P450_CS"/>
</dbReference>
<dbReference type="PROSITE" id="PS00086">
    <property type="entry name" value="CYTOCHROME_P450"/>
    <property type="match status" value="1"/>
</dbReference>
<dbReference type="GO" id="GO:0005829">
    <property type="term" value="C:cytosol"/>
    <property type="evidence" value="ECO:0007669"/>
    <property type="project" value="TreeGrafter"/>
</dbReference>
<name>A0A933VX33_RHOPL</name>
<evidence type="ECO:0000256" key="8">
    <source>
        <dbReference type="SAM" id="Phobius"/>
    </source>
</evidence>
<feature type="transmembrane region" description="Helical" evidence="8">
    <location>
        <begin position="684"/>
        <end position="704"/>
    </location>
</feature>
<evidence type="ECO:0000256" key="1">
    <source>
        <dbReference type="ARBA" id="ARBA00001970"/>
    </source>
</evidence>
<evidence type="ECO:0000256" key="6">
    <source>
        <dbReference type="ARBA" id="ARBA00023004"/>
    </source>
</evidence>
<dbReference type="InterPro" id="IPR002397">
    <property type="entry name" value="Cyt_P450_B"/>
</dbReference>